<reference evidence="1 2" key="1">
    <citation type="journal article" date="2017" name="MBio">
        <title>Type VI secretion-mediated competition in the bee gut microbiome.</title>
        <authorList>
            <person name="Steele M.I."/>
            <person name="Kwong W.K."/>
            <person name="Powell J.E."/>
            <person name="Whiteley M."/>
            <person name="Moran N.A."/>
        </authorList>
    </citation>
    <scope>NUCLEOTIDE SEQUENCE [LARGE SCALE GENOMIC DNA]</scope>
    <source>
        <strain evidence="1 2">App2-2</strain>
    </source>
</reference>
<dbReference type="EMBL" id="MDVB01000053">
    <property type="protein sequence ID" value="PIT16607.1"/>
    <property type="molecule type" value="Genomic_DNA"/>
</dbReference>
<organism evidence="1 2">
    <name type="scientific">Snodgrassella alvi</name>
    <dbReference type="NCBI Taxonomy" id="1196083"/>
    <lineage>
        <taxon>Bacteria</taxon>
        <taxon>Pseudomonadati</taxon>
        <taxon>Pseudomonadota</taxon>
        <taxon>Betaproteobacteria</taxon>
        <taxon>Neisseriales</taxon>
        <taxon>Neisseriaceae</taxon>
        <taxon>Snodgrassella</taxon>
    </lineage>
</organism>
<dbReference type="Proteomes" id="UP000231293">
    <property type="component" value="Unassembled WGS sequence"/>
</dbReference>
<evidence type="ECO:0000313" key="2">
    <source>
        <dbReference type="Proteomes" id="UP000231293"/>
    </source>
</evidence>
<proteinExistence type="predicted"/>
<protein>
    <submittedName>
        <fullName evidence="1">Uncharacterized protein</fullName>
    </submittedName>
</protein>
<name>A0A2N9WUU4_9NEIS</name>
<sequence length="98" mass="11058">MDCRWPVRPSGIRGSGQQRSYAIAHKNYRQACIMLAKSMITPAMVSTMCHAEVSVWIETVLESMGIKNDDDNVIISLRQRKPKPFQPVKDSLLANQPD</sequence>
<evidence type="ECO:0000313" key="1">
    <source>
        <dbReference type="EMBL" id="PIT16607.1"/>
    </source>
</evidence>
<comment type="caution">
    <text evidence="1">The sequence shown here is derived from an EMBL/GenBank/DDBJ whole genome shotgun (WGS) entry which is preliminary data.</text>
</comment>
<dbReference type="AlphaFoldDB" id="A0A2N9WUU4"/>
<accession>A0A2N9WUU4</accession>
<gene>
    <name evidence="1" type="ORF">BGI32_04100</name>
</gene>